<sequence>MMLTHKGWFGVCPVYIGGLDSPAPLIHQRHWLFLPLFILSEHIFAAIIYLKSWQDPEWEPSWPLRVTGTIEPRKAP</sequence>
<name>A0A9E7A2W6_9HYPH</name>
<dbReference type="Proteomes" id="UP000831684">
    <property type="component" value="Chromosome"/>
</dbReference>
<dbReference type="AlphaFoldDB" id="A0A9E7A2W6"/>
<organism evidence="1 2">
    <name type="scientific">Ancylobacter polymorphus</name>
    <dbReference type="NCBI Taxonomy" id="223390"/>
    <lineage>
        <taxon>Bacteria</taxon>
        <taxon>Pseudomonadati</taxon>
        <taxon>Pseudomonadota</taxon>
        <taxon>Alphaproteobacteria</taxon>
        <taxon>Hyphomicrobiales</taxon>
        <taxon>Xanthobacteraceae</taxon>
        <taxon>Ancylobacter</taxon>
    </lineage>
</organism>
<evidence type="ECO:0000313" key="2">
    <source>
        <dbReference type="Proteomes" id="UP000831684"/>
    </source>
</evidence>
<evidence type="ECO:0000313" key="1">
    <source>
        <dbReference type="EMBL" id="UOK71698.1"/>
    </source>
</evidence>
<reference evidence="1" key="1">
    <citation type="submission" date="2021-09" db="EMBL/GenBank/DDBJ databases">
        <title>Network and meta-omics reveal the key degrader and cooperation patterns in an efficient 1,4-dioxane-degrading microbial community.</title>
        <authorList>
            <person name="Dai C."/>
        </authorList>
    </citation>
    <scope>NUCLEOTIDE SEQUENCE</scope>
    <source>
        <strain evidence="1">ZM13</strain>
    </source>
</reference>
<protein>
    <submittedName>
        <fullName evidence="1">Uncharacterized protein</fullName>
    </submittedName>
</protein>
<dbReference type="EMBL" id="CP083239">
    <property type="protein sequence ID" value="UOK71698.1"/>
    <property type="molecule type" value="Genomic_DNA"/>
</dbReference>
<gene>
    <name evidence="1" type="ORF">K9D25_02945</name>
</gene>
<dbReference type="KEGG" id="apol:K9D25_02945"/>
<proteinExistence type="predicted"/>
<dbReference type="RefSeq" id="WP_244379068.1">
    <property type="nucleotide sequence ID" value="NZ_CP083239.1"/>
</dbReference>
<accession>A0A9E7A2W6</accession>